<dbReference type="GO" id="GO:0046872">
    <property type="term" value="F:metal ion binding"/>
    <property type="evidence" value="ECO:0007669"/>
    <property type="project" value="UniProtKB-KW"/>
</dbReference>
<evidence type="ECO:0000259" key="7">
    <source>
        <dbReference type="PROSITE" id="PS52042"/>
    </source>
</evidence>
<evidence type="ECO:0000259" key="6">
    <source>
        <dbReference type="PROSITE" id="PS50203"/>
    </source>
</evidence>
<dbReference type="Gene3D" id="1.10.490.10">
    <property type="entry name" value="Globins"/>
    <property type="match status" value="1"/>
</dbReference>
<dbReference type="InterPro" id="IPR009050">
    <property type="entry name" value="Globin-like_sf"/>
</dbReference>
<dbReference type="PROSITE" id="PS52042">
    <property type="entry name" value="GLOBIN_CP_ADGB"/>
    <property type="match status" value="1"/>
</dbReference>
<dbReference type="GO" id="GO:0006508">
    <property type="term" value="P:proteolysis"/>
    <property type="evidence" value="ECO:0007669"/>
    <property type="project" value="InterPro"/>
</dbReference>
<comment type="caution">
    <text evidence="8">The sequence shown here is derived from an EMBL/GenBank/DDBJ whole genome shotgun (WGS) entry which is preliminary data.</text>
</comment>
<sequence length="858" mass="94817">MSNTASKKKASSSRVTSSQGQIQNRETASLVASASDGPGEAKRIRIPIWPEWNDAEVNAEKWEAPKGSKEGKAGKSPCIPFFEDPEGKIELPPSLKVHSWKRPSEHILTKGPVVVENEAAFDLMSANEHLLSSELLRWIISEIYIVWKICNGSATDSKQASPEPPFHGWRPWEHIYSLCKVSKGHTPLYNAYGKYVVKLYWMGCWRKITVDDSLPFDEENNMLLPATTAQAELWPMLLAKAVIKLAKTEVSPHQWRELGEFTVAHALTGWIPELIPLQSRYLDRVWDFVRGAIPEFQHAEEEPCEEKPLLTESAADSRANECKSESPMATKTPERTRDSARKRGRDTERDRKSAQTHRPASEQASPANQATEESRQPLVPQMVVCASYHPLHLLEKRTSILGQMADSSEKLRQYGLSQFYSHPVLLTRTRACPLVALPKPPPDPRWKLVRPRKERNPTDEPKETPIVKSDQFIEVSSLFLNYRQMAIPMPPELEEQQRGSHHKRACSSSLASCAETDESESRGARHTGSAPVMMMRSPDSGDAADTAEVTAEDKTNKDGIAIVLMTLLVFHKPNTYAHHSQKSQFKSAVVSRAVVAGAVPAFAAASAHAVGAPARQQASSSSSTAPVAAHTQSPDETGSHFLFVDNLKATEILTSFSALSRWGEASDERKDPSVFRPGLLTAEPFSWKSALSQLPVLKIQTTATKAALLSLPPGRHVLRLSVRAPLGHHVHLCSAAPFVCGDEETVMPHLDKESLRFTEQAMGILGALGKVVNMFSDEQELPVAMKELESAHCPPPLRVSGGVRGHFEVFNQAVFRTMTAAMDRALTAEEVRAPGFDTRSLPGKAREGERGHLSRARD</sequence>
<feature type="compositionally biased region" description="Basic residues" evidence="5">
    <location>
        <begin position="1"/>
        <end position="11"/>
    </location>
</feature>
<feature type="compositionally biased region" description="Low complexity" evidence="5">
    <location>
        <begin position="615"/>
        <end position="629"/>
    </location>
</feature>
<evidence type="ECO:0008006" key="10">
    <source>
        <dbReference type="Google" id="ProtNLM"/>
    </source>
</evidence>
<dbReference type="SMART" id="SM00230">
    <property type="entry name" value="CysPc"/>
    <property type="match status" value="1"/>
</dbReference>
<dbReference type="InterPro" id="IPR054093">
    <property type="entry name" value="Androglobin_II"/>
</dbReference>
<dbReference type="GO" id="GO:0020037">
    <property type="term" value="F:heme binding"/>
    <property type="evidence" value="ECO:0007669"/>
    <property type="project" value="InterPro"/>
</dbReference>
<evidence type="ECO:0000256" key="2">
    <source>
        <dbReference type="ARBA" id="ARBA00022723"/>
    </source>
</evidence>
<dbReference type="GO" id="GO:0004198">
    <property type="term" value="F:calcium-dependent cysteine-type endopeptidase activity"/>
    <property type="evidence" value="ECO:0007669"/>
    <property type="project" value="InterPro"/>
</dbReference>
<feature type="region of interest" description="Disordered" evidence="5">
    <location>
        <begin position="833"/>
        <end position="858"/>
    </location>
</feature>
<keyword evidence="3" id="KW-0408">Iron</keyword>
<dbReference type="PANTHER" id="PTHR46298:SF1">
    <property type="entry name" value="ANDROGLOBIN"/>
    <property type="match status" value="1"/>
</dbReference>
<feature type="region of interest" description="Disordered" evidence="5">
    <location>
        <begin position="1"/>
        <end position="45"/>
    </location>
</feature>
<proteinExistence type="predicted"/>
<name>A0AAD7SW11_9TELE</name>
<reference evidence="8" key="1">
    <citation type="journal article" date="2023" name="Science">
        <title>Genome structures resolve the early diversification of teleost fishes.</title>
        <authorList>
            <person name="Parey E."/>
            <person name="Louis A."/>
            <person name="Montfort J."/>
            <person name="Bouchez O."/>
            <person name="Roques C."/>
            <person name="Iampietro C."/>
            <person name="Lluch J."/>
            <person name="Castinel A."/>
            <person name="Donnadieu C."/>
            <person name="Desvignes T."/>
            <person name="Floi Bucao C."/>
            <person name="Jouanno E."/>
            <person name="Wen M."/>
            <person name="Mejri S."/>
            <person name="Dirks R."/>
            <person name="Jansen H."/>
            <person name="Henkel C."/>
            <person name="Chen W.J."/>
            <person name="Zahm M."/>
            <person name="Cabau C."/>
            <person name="Klopp C."/>
            <person name="Thompson A.W."/>
            <person name="Robinson-Rechavi M."/>
            <person name="Braasch I."/>
            <person name="Lecointre G."/>
            <person name="Bobe J."/>
            <person name="Postlethwait J.H."/>
            <person name="Berthelot C."/>
            <person name="Roest Crollius H."/>
            <person name="Guiguen Y."/>
        </authorList>
    </citation>
    <scope>NUCLEOTIDE SEQUENCE</scope>
    <source>
        <strain evidence="8">NC1722</strain>
    </source>
</reference>
<dbReference type="AlphaFoldDB" id="A0AAD7SW11"/>
<dbReference type="InterPro" id="IPR053033">
    <property type="entry name" value="Androglobin-like"/>
</dbReference>
<feature type="domain" description="Calpain catalytic" evidence="6">
    <location>
        <begin position="99"/>
        <end position="286"/>
    </location>
</feature>
<keyword evidence="9" id="KW-1185">Reference proteome</keyword>
<dbReference type="InterPro" id="IPR012292">
    <property type="entry name" value="Globin/Proto"/>
</dbReference>
<dbReference type="InterPro" id="IPR057249">
    <property type="entry name" value="Globin_CP_ADGB"/>
</dbReference>
<feature type="region of interest" description="Disordered" evidence="5">
    <location>
        <begin position="313"/>
        <end position="376"/>
    </location>
</feature>
<protein>
    <recommendedName>
        <fullName evidence="10">Androglobin</fullName>
    </recommendedName>
</protein>
<feature type="compositionally biased region" description="Basic and acidic residues" evidence="5">
    <location>
        <begin position="454"/>
        <end position="465"/>
    </location>
</feature>
<dbReference type="PROSITE" id="PS50203">
    <property type="entry name" value="CALPAIN_CAT"/>
    <property type="match status" value="1"/>
</dbReference>
<feature type="compositionally biased region" description="Polar residues" evidence="5">
    <location>
        <begin position="19"/>
        <end position="32"/>
    </location>
</feature>
<dbReference type="InterPro" id="IPR001300">
    <property type="entry name" value="Peptidase_C2_calpain_cat"/>
</dbReference>
<dbReference type="EMBL" id="JAINUG010000029">
    <property type="protein sequence ID" value="KAJ8409715.1"/>
    <property type="molecule type" value="Genomic_DNA"/>
</dbReference>
<feature type="compositionally biased region" description="Basic and acidic residues" evidence="5">
    <location>
        <begin position="844"/>
        <end position="858"/>
    </location>
</feature>
<comment type="caution">
    <text evidence="4">Lacks conserved residue(s) required for the propagation of feature annotation.</text>
</comment>
<evidence type="ECO:0000256" key="1">
    <source>
        <dbReference type="ARBA" id="ARBA00022617"/>
    </source>
</evidence>
<evidence type="ECO:0000256" key="3">
    <source>
        <dbReference type="ARBA" id="ARBA00023004"/>
    </source>
</evidence>
<dbReference type="SUPFAM" id="SSF54001">
    <property type="entry name" value="Cysteine proteinases"/>
    <property type="match status" value="1"/>
</dbReference>
<feature type="region of interest" description="Disordered" evidence="5">
    <location>
        <begin position="493"/>
        <end position="552"/>
    </location>
</feature>
<keyword evidence="1" id="KW-0349">Heme</keyword>
<dbReference type="PANTHER" id="PTHR46298">
    <property type="entry name" value="ANDROGLOBIN"/>
    <property type="match status" value="1"/>
</dbReference>
<feature type="domain" description="Globin" evidence="7">
    <location>
        <begin position="731"/>
        <end position="858"/>
    </location>
</feature>
<dbReference type="GO" id="GO:0019825">
    <property type="term" value="F:oxygen binding"/>
    <property type="evidence" value="ECO:0007669"/>
    <property type="project" value="InterPro"/>
</dbReference>
<dbReference type="Proteomes" id="UP001221898">
    <property type="component" value="Unassembled WGS sequence"/>
</dbReference>
<dbReference type="SUPFAM" id="SSF46458">
    <property type="entry name" value="Globin-like"/>
    <property type="match status" value="1"/>
</dbReference>
<dbReference type="Pfam" id="PF00648">
    <property type="entry name" value="Peptidase_C2"/>
    <property type="match status" value="1"/>
</dbReference>
<feature type="compositionally biased region" description="Polar residues" evidence="5">
    <location>
        <begin position="356"/>
        <end position="371"/>
    </location>
</feature>
<evidence type="ECO:0000313" key="8">
    <source>
        <dbReference type="EMBL" id="KAJ8409715.1"/>
    </source>
</evidence>
<keyword evidence="2" id="KW-0479">Metal-binding</keyword>
<feature type="compositionally biased region" description="Basic and acidic residues" evidence="5">
    <location>
        <begin position="332"/>
        <end position="353"/>
    </location>
</feature>
<dbReference type="InterPro" id="IPR038765">
    <property type="entry name" value="Papain-like_cys_pep_sf"/>
</dbReference>
<dbReference type="Pfam" id="PF22068">
    <property type="entry name" value="Androglobin_II"/>
    <property type="match status" value="1"/>
</dbReference>
<evidence type="ECO:0000256" key="5">
    <source>
        <dbReference type="SAM" id="MobiDB-lite"/>
    </source>
</evidence>
<gene>
    <name evidence="8" type="ORF">AAFF_G00217740</name>
</gene>
<evidence type="ECO:0000313" key="9">
    <source>
        <dbReference type="Proteomes" id="UP001221898"/>
    </source>
</evidence>
<evidence type="ECO:0000256" key="4">
    <source>
        <dbReference type="PROSITE-ProRule" id="PRU00239"/>
    </source>
</evidence>
<feature type="region of interest" description="Disordered" evidence="5">
    <location>
        <begin position="615"/>
        <end position="634"/>
    </location>
</feature>
<accession>A0AAD7SW11</accession>
<feature type="region of interest" description="Disordered" evidence="5">
    <location>
        <begin position="445"/>
        <end position="465"/>
    </location>
</feature>
<organism evidence="8 9">
    <name type="scientific">Aldrovandia affinis</name>
    <dbReference type="NCBI Taxonomy" id="143900"/>
    <lineage>
        <taxon>Eukaryota</taxon>
        <taxon>Metazoa</taxon>
        <taxon>Chordata</taxon>
        <taxon>Craniata</taxon>
        <taxon>Vertebrata</taxon>
        <taxon>Euteleostomi</taxon>
        <taxon>Actinopterygii</taxon>
        <taxon>Neopterygii</taxon>
        <taxon>Teleostei</taxon>
        <taxon>Notacanthiformes</taxon>
        <taxon>Halosauridae</taxon>
        <taxon>Aldrovandia</taxon>
    </lineage>
</organism>